<name>A0A365GWI2_9ACTN</name>
<accession>A0A365GWI2</accession>
<reference evidence="2 3" key="1">
    <citation type="submission" date="2018-06" db="EMBL/GenBank/DDBJ databases">
        <title>Actinomadura craniellae sp. nov. isolated from marine sponge Craniella sp.</title>
        <authorList>
            <person name="Li L."/>
            <person name="Xu Q.H."/>
            <person name="Lin H.W."/>
            <person name="Lu Y.H."/>
        </authorList>
    </citation>
    <scope>NUCLEOTIDE SEQUENCE [LARGE SCALE GENOMIC DNA]</scope>
    <source>
        <strain evidence="2 3">LHW63021</strain>
    </source>
</reference>
<dbReference type="InterPro" id="IPR011010">
    <property type="entry name" value="DNA_brk_join_enz"/>
</dbReference>
<protein>
    <recommendedName>
        <fullName evidence="4">Tyr recombinase domain-containing protein</fullName>
    </recommendedName>
</protein>
<dbReference type="OrthoDB" id="3216862at2"/>
<keyword evidence="3" id="KW-1185">Reference proteome</keyword>
<dbReference type="AlphaFoldDB" id="A0A365GWI2"/>
<evidence type="ECO:0000256" key="1">
    <source>
        <dbReference type="ARBA" id="ARBA00023172"/>
    </source>
</evidence>
<evidence type="ECO:0000313" key="2">
    <source>
        <dbReference type="EMBL" id="RAY11175.1"/>
    </source>
</evidence>
<comment type="caution">
    <text evidence="2">The sequence shown here is derived from an EMBL/GenBank/DDBJ whole genome shotgun (WGS) entry which is preliminary data.</text>
</comment>
<keyword evidence="1" id="KW-0233">DNA recombination</keyword>
<dbReference type="GO" id="GO:0003677">
    <property type="term" value="F:DNA binding"/>
    <property type="evidence" value="ECO:0007669"/>
    <property type="project" value="InterPro"/>
</dbReference>
<dbReference type="SUPFAM" id="SSF56349">
    <property type="entry name" value="DNA breaking-rejoining enzymes"/>
    <property type="match status" value="1"/>
</dbReference>
<evidence type="ECO:0000313" key="3">
    <source>
        <dbReference type="Proteomes" id="UP000251891"/>
    </source>
</evidence>
<evidence type="ECO:0008006" key="4">
    <source>
        <dbReference type="Google" id="ProtNLM"/>
    </source>
</evidence>
<dbReference type="Proteomes" id="UP000251891">
    <property type="component" value="Unassembled WGS sequence"/>
</dbReference>
<proteinExistence type="predicted"/>
<organism evidence="2 3">
    <name type="scientific">Actinomadura craniellae</name>
    <dbReference type="NCBI Taxonomy" id="2231787"/>
    <lineage>
        <taxon>Bacteria</taxon>
        <taxon>Bacillati</taxon>
        <taxon>Actinomycetota</taxon>
        <taxon>Actinomycetes</taxon>
        <taxon>Streptosporangiales</taxon>
        <taxon>Thermomonosporaceae</taxon>
        <taxon>Actinomadura</taxon>
    </lineage>
</organism>
<dbReference type="Gene3D" id="1.10.443.10">
    <property type="entry name" value="Intergrase catalytic core"/>
    <property type="match status" value="1"/>
</dbReference>
<sequence>MLRAGVDIVVVAELLGHARLDTTRRYTLPTHADLEDAVGRLPTDQ</sequence>
<dbReference type="GO" id="GO:0015074">
    <property type="term" value="P:DNA integration"/>
    <property type="evidence" value="ECO:0007669"/>
    <property type="project" value="InterPro"/>
</dbReference>
<dbReference type="GO" id="GO:0006310">
    <property type="term" value="P:DNA recombination"/>
    <property type="evidence" value="ECO:0007669"/>
    <property type="project" value="UniProtKB-KW"/>
</dbReference>
<dbReference type="EMBL" id="QLYX01000021">
    <property type="protein sequence ID" value="RAY11175.1"/>
    <property type="molecule type" value="Genomic_DNA"/>
</dbReference>
<gene>
    <name evidence="2" type="ORF">DPM19_31690</name>
</gene>
<dbReference type="InterPro" id="IPR013762">
    <property type="entry name" value="Integrase-like_cat_sf"/>
</dbReference>